<keyword evidence="3" id="KW-1185">Reference proteome</keyword>
<evidence type="ECO:0000313" key="3">
    <source>
        <dbReference type="Proteomes" id="UP001165083"/>
    </source>
</evidence>
<comment type="caution">
    <text evidence="2">The sequence shown here is derived from an EMBL/GenBank/DDBJ whole genome shotgun (WGS) entry which is preliminary data.</text>
</comment>
<gene>
    <name evidence="2" type="ORF">Plil01_001103400</name>
</gene>
<reference evidence="2" key="1">
    <citation type="submission" date="2023-04" db="EMBL/GenBank/DDBJ databases">
        <title>Phytophthora lilii NBRC 32176.</title>
        <authorList>
            <person name="Ichikawa N."/>
            <person name="Sato H."/>
            <person name="Tonouchi N."/>
        </authorList>
    </citation>
    <scope>NUCLEOTIDE SEQUENCE</scope>
    <source>
        <strain evidence="2">NBRC 32176</strain>
    </source>
</reference>
<accession>A0A9W6U562</accession>
<feature type="domain" description="RXLR phytopathogen effector protein WY-domain" evidence="1">
    <location>
        <begin position="39"/>
        <end position="73"/>
    </location>
</feature>
<dbReference type="InterPro" id="IPR040786">
    <property type="entry name" value="RXLR_WY"/>
</dbReference>
<dbReference type="Pfam" id="PF18634">
    <property type="entry name" value="RXLR_WY"/>
    <property type="match status" value="1"/>
</dbReference>
<proteinExistence type="predicted"/>
<evidence type="ECO:0000313" key="2">
    <source>
        <dbReference type="EMBL" id="GMF26542.1"/>
    </source>
</evidence>
<evidence type="ECO:0000259" key="1">
    <source>
        <dbReference type="Pfam" id="PF18634"/>
    </source>
</evidence>
<dbReference type="Proteomes" id="UP001165083">
    <property type="component" value="Unassembled WGS sequence"/>
</dbReference>
<dbReference type="EMBL" id="BSXW01000614">
    <property type="protein sequence ID" value="GMF26542.1"/>
    <property type="molecule type" value="Genomic_DNA"/>
</dbReference>
<protein>
    <submittedName>
        <fullName evidence="2">Unnamed protein product</fullName>
    </submittedName>
</protein>
<sequence length="104" mass="11853">MWLLTKKNPEKVFKKMRLGAAGEVKADDSVIRWLEYVTAYRQKMGGSKSFTDHNVYELLYKAAPGKELALLFSVAERDAELKAIWAEVTKCPGPRLGGRRKHTR</sequence>
<organism evidence="2 3">
    <name type="scientific">Phytophthora lilii</name>
    <dbReference type="NCBI Taxonomy" id="2077276"/>
    <lineage>
        <taxon>Eukaryota</taxon>
        <taxon>Sar</taxon>
        <taxon>Stramenopiles</taxon>
        <taxon>Oomycota</taxon>
        <taxon>Peronosporomycetes</taxon>
        <taxon>Peronosporales</taxon>
        <taxon>Peronosporaceae</taxon>
        <taxon>Phytophthora</taxon>
    </lineage>
</organism>
<name>A0A9W6U562_9STRA</name>
<dbReference type="AlphaFoldDB" id="A0A9W6U562"/>